<dbReference type="PROSITE" id="PS51885">
    <property type="entry name" value="NEPRILYSIN"/>
    <property type="match status" value="1"/>
</dbReference>
<dbReference type="GO" id="GO:0004222">
    <property type="term" value="F:metalloendopeptidase activity"/>
    <property type="evidence" value="ECO:0007669"/>
    <property type="project" value="UniProtKB-EC"/>
</dbReference>
<organism evidence="11 12">
    <name type="scientific">Paraglaciecola polaris LMG 21857</name>
    <dbReference type="NCBI Taxonomy" id="1129793"/>
    <lineage>
        <taxon>Bacteria</taxon>
        <taxon>Pseudomonadati</taxon>
        <taxon>Pseudomonadota</taxon>
        <taxon>Gammaproteobacteria</taxon>
        <taxon>Alteromonadales</taxon>
        <taxon>Alteromonadaceae</taxon>
        <taxon>Paraglaciecola</taxon>
    </lineage>
</organism>
<evidence type="ECO:0000256" key="1">
    <source>
        <dbReference type="ARBA" id="ARBA00001947"/>
    </source>
</evidence>
<dbReference type="SUPFAM" id="SSF55486">
    <property type="entry name" value="Metalloproteases ('zincins'), catalytic domain"/>
    <property type="match status" value="1"/>
</dbReference>
<feature type="domain" description="Peptidase M13 C-terminal" evidence="9">
    <location>
        <begin position="489"/>
        <end position="690"/>
    </location>
</feature>
<keyword evidence="3" id="KW-0645">Protease</keyword>
<dbReference type="CDD" id="cd08662">
    <property type="entry name" value="M13"/>
    <property type="match status" value="1"/>
</dbReference>
<dbReference type="STRING" id="1129793.GPLA_3921"/>
<dbReference type="InterPro" id="IPR018497">
    <property type="entry name" value="Peptidase_M13_C"/>
</dbReference>
<dbReference type="EMBL" id="BAER01000117">
    <property type="protein sequence ID" value="GAC34800.1"/>
    <property type="molecule type" value="Genomic_DNA"/>
</dbReference>
<dbReference type="InterPro" id="IPR000718">
    <property type="entry name" value="Peptidase_M13"/>
</dbReference>
<sequence>MKKLSIVAMSVCIALGLSACSPAPEKTSETKQDITKVATKKAPELSGIDLTAVDETVRPQDDLFRHVNGNWLESTEIPGDKSTYGVFNVLYDNTQENLKTLIQEAADTDAKSGSNTQKLGDMYNSYMNVERANELGLSPLQAELDSIKNINDMKQVSAKFGELYTKGIGGIFNFYVSPDAKNPDVVGMYLVQGGLTLPDRDYYSKDDEKFVKFRQATQQYMADLLSTAGVTNPEQAASDLMDLEKDIASKHISRVESRDAEKNYNKRSAEQVSALMGSSFDWQAYAKASGVDGAKDIIVRNMPYFEAVGEIYANHDVQVWKNYLTYNLVDAYASRLNEELVNLHFDFHSKTLNGIPEQQPRWKRAVAATSSVLGEVLGQQYVERHFTPEAKQKMDELVKNLTKAYGESIDQLDWMTPETKKAAREKLAQFTPKIGYPDKWRSYDDLTIKADDLVGNYIRYFEFDHAVDVAKIGKPVDKADWGMTPQTINAYYSPVRNEIVFPAGILQSPFFDMTADDAVNYGAIGAVIGHEIGHGFDDQGSKYDGKGNLRSWWSDEDRSAFDILGKKLVAQFDAFEPIPGQHVNGELTLGENIGDLAGVTIGYKAYHLSLGNEEGKVIDGLTGNQRFFMGYAQVWRSKMREDALRARLLSDPHSPGEYRVNGIVGNVDAFYQAFDVKEGDKMYLKPEDRVKIW</sequence>
<evidence type="ECO:0000256" key="2">
    <source>
        <dbReference type="ARBA" id="ARBA00007357"/>
    </source>
</evidence>
<reference evidence="12" key="1">
    <citation type="journal article" date="2014" name="Environ. Microbiol.">
        <title>Comparative genomics of the marine bacterial genus Glaciecola reveals the high degree of genomic diversity and genomic characteristic for cold adaptation.</title>
        <authorList>
            <person name="Qin Q.L."/>
            <person name="Xie B.B."/>
            <person name="Yu Y."/>
            <person name="Shu Y.L."/>
            <person name="Rong J.C."/>
            <person name="Zhang Y.J."/>
            <person name="Zhao D.L."/>
            <person name="Chen X.L."/>
            <person name="Zhang X.Y."/>
            <person name="Chen B."/>
            <person name="Zhou B.C."/>
            <person name="Zhang Y.Z."/>
        </authorList>
    </citation>
    <scope>NUCLEOTIDE SEQUENCE [LARGE SCALE GENOMIC DNA]</scope>
    <source>
        <strain evidence="12">LMG 21857</strain>
    </source>
</reference>
<dbReference type="PANTHER" id="PTHR11733:SF167">
    <property type="entry name" value="FI17812P1-RELATED"/>
    <property type="match status" value="1"/>
</dbReference>
<dbReference type="AlphaFoldDB" id="K7AHU8"/>
<comment type="cofactor">
    <cofactor evidence="1">
        <name>Zn(2+)</name>
        <dbReference type="ChEBI" id="CHEBI:29105"/>
    </cofactor>
</comment>
<dbReference type="InterPro" id="IPR008753">
    <property type="entry name" value="Peptidase_M13_N"/>
</dbReference>
<gene>
    <name evidence="11" type="ORF">GPLA_3921</name>
</gene>
<keyword evidence="7" id="KW-0482">Metalloprotease</keyword>
<keyword evidence="8" id="KW-0732">Signal</keyword>
<dbReference type="Pfam" id="PF01431">
    <property type="entry name" value="Peptidase_M13"/>
    <property type="match status" value="1"/>
</dbReference>
<dbReference type="RefSeq" id="WP_007106565.1">
    <property type="nucleotide sequence ID" value="NZ_BAER01000117.1"/>
</dbReference>
<comment type="caution">
    <text evidence="11">The sequence shown here is derived from an EMBL/GenBank/DDBJ whole genome shotgun (WGS) entry which is preliminary data.</text>
</comment>
<evidence type="ECO:0000256" key="4">
    <source>
        <dbReference type="ARBA" id="ARBA00022723"/>
    </source>
</evidence>
<dbReference type="PANTHER" id="PTHR11733">
    <property type="entry name" value="ZINC METALLOPROTEASE FAMILY M13 NEPRILYSIN-RELATED"/>
    <property type="match status" value="1"/>
</dbReference>
<feature type="chain" id="PRO_5003898984" evidence="8">
    <location>
        <begin position="20"/>
        <end position="693"/>
    </location>
</feature>
<proteinExistence type="inferred from homology"/>
<dbReference type="GO" id="GO:0016485">
    <property type="term" value="P:protein processing"/>
    <property type="evidence" value="ECO:0007669"/>
    <property type="project" value="TreeGrafter"/>
</dbReference>
<evidence type="ECO:0000256" key="8">
    <source>
        <dbReference type="SAM" id="SignalP"/>
    </source>
</evidence>
<dbReference type="Proteomes" id="UP000006322">
    <property type="component" value="Unassembled WGS sequence"/>
</dbReference>
<feature type="signal peptide" evidence="8">
    <location>
        <begin position="1"/>
        <end position="19"/>
    </location>
</feature>
<dbReference type="EC" id="3.4.24.71" evidence="11"/>
<name>K7AHU8_9ALTE</name>
<keyword evidence="12" id="KW-1185">Reference proteome</keyword>
<comment type="similarity">
    <text evidence="2">Belongs to the peptidase M13 family.</text>
</comment>
<evidence type="ECO:0000313" key="11">
    <source>
        <dbReference type="EMBL" id="GAC34800.1"/>
    </source>
</evidence>
<evidence type="ECO:0000259" key="10">
    <source>
        <dbReference type="Pfam" id="PF05649"/>
    </source>
</evidence>
<evidence type="ECO:0000259" key="9">
    <source>
        <dbReference type="Pfam" id="PF01431"/>
    </source>
</evidence>
<accession>K7AHU8</accession>
<dbReference type="InterPro" id="IPR024079">
    <property type="entry name" value="MetalloPept_cat_dom_sf"/>
</dbReference>
<dbReference type="Gene3D" id="1.10.1380.10">
    <property type="entry name" value="Neutral endopeptidase , domain2"/>
    <property type="match status" value="1"/>
</dbReference>
<dbReference type="OrthoDB" id="9775677at2"/>
<keyword evidence="6" id="KW-0862">Zinc</keyword>
<feature type="domain" description="Peptidase M13 N-terminal" evidence="10">
    <location>
        <begin position="59"/>
        <end position="437"/>
    </location>
</feature>
<evidence type="ECO:0000256" key="3">
    <source>
        <dbReference type="ARBA" id="ARBA00022670"/>
    </source>
</evidence>
<dbReference type="Pfam" id="PF05649">
    <property type="entry name" value="Peptidase_M13_N"/>
    <property type="match status" value="1"/>
</dbReference>
<evidence type="ECO:0000256" key="7">
    <source>
        <dbReference type="ARBA" id="ARBA00023049"/>
    </source>
</evidence>
<keyword evidence="4" id="KW-0479">Metal-binding</keyword>
<dbReference type="Gene3D" id="3.40.390.10">
    <property type="entry name" value="Collagenase (Catalytic Domain)"/>
    <property type="match status" value="1"/>
</dbReference>
<evidence type="ECO:0000313" key="12">
    <source>
        <dbReference type="Proteomes" id="UP000006322"/>
    </source>
</evidence>
<evidence type="ECO:0000256" key="5">
    <source>
        <dbReference type="ARBA" id="ARBA00022801"/>
    </source>
</evidence>
<dbReference type="PRINTS" id="PR00786">
    <property type="entry name" value="NEPRILYSIN"/>
</dbReference>
<keyword evidence="5 11" id="KW-0378">Hydrolase</keyword>
<protein>
    <submittedName>
        <fullName evidence="11">Endothelin-converting enzyme</fullName>
        <ecNumber evidence="11">3.4.24.71</ecNumber>
    </submittedName>
</protein>
<dbReference type="PROSITE" id="PS51257">
    <property type="entry name" value="PROKAR_LIPOPROTEIN"/>
    <property type="match status" value="1"/>
</dbReference>
<dbReference type="InterPro" id="IPR042089">
    <property type="entry name" value="Peptidase_M13_dom_2"/>
</dbReference>
<dbReference type="GO" id="GO:0005886">
    <property type="term" value="C:plasma membrane"/>
    <property type="evidence" value="ECO:0007669"/>
    <property type="project" value="TreeGrafter"/>
</dbReference>
<evidence type="ECO:0000256" key="6">
    <source>
        <dbReference type="ARBA" id="ARBA00022833"/>
    </source>
</evidence>
<dbReference type="GO" id="GO:0046872">
    <property type="term" value="F:metal ion binding"/>
    <property type="evidence" value="ECO:0007669"/>
    <property type="project" value="UniProtKB-KW"/>
</dbReference>